<keyword evidence="1" id="KW-1133">Transmembrane helix</keyword>
<name>A0A4R1YJ11_9RHOB</name>
<gene>
    <name evidence="2" type="ORF">EV216_13316</name>
</gene>
<reference evidence="2 3" key="1">
    <citation type="submission" date="2019-03" db="EMBL/GenBank/DDBJ databases">
        <title>Genomic Encyclopedia of Type Strains, Phase IV (KMG-IV): sequencing the most valuable type-strain genomes for metagenomic binning, comparative biology and taxonomic classification.</title>
        <authorList>
            <person name="Goeker M."/>
        </authorList>
    </citation>
    <scope>NUCLEOTIDE SEQUENCE [LARGE SCALE GENOMIC DNA]</scope>
    <source>
        <strain evidence="2 3">DSM 21153</strain>
    </source>
</reference>
<evidence type="ECO:0000313" key="3">
    <source>
        <dbReference type="Proteomes" id="UP000295277"/>
    </source>
</evidence>
<dbReference type="RefSeq" id="WP_132696637.1">
    <property type="nucleotide sequence ID" value="NZ_SLVM01000033.1"/>
</dbReference>
<evidence type="ECO:0000256" key="1">
    <source>
        <dbReference type="SAM" id="Phobius"/>
    </source>
</evidence>
<protein>
    <submittedName>
        <fullName evidence="2">Putative secreted protein with PEP-CTERM sorting signal</fullName>
    </submittedName>
</protein>
<evidence type="ECO:0000313" key="2">
    <source>
        <dbReference type="EMBL" id="TCM76571.1"/>
    </source>
</evidence>
<sequence length="178" mass="19536">MQLYFDGIKDHDTNEPMTPDTEYRFPGAPDDEEMGWKGMTQDDWFIVGFSGGLVDRTGDDLVIRLYSGPNSGADVLASSDGENYTKIGVLGPQPGSVPGQPHSHDFRYESFDFADLFADPVYFVKVQRTANGQQTGMFFDAFGSEAPAPVPVPSSILLLAPTLMALGTVRRKRRKHVG</sequence>
<keyword evidence="3" id="KW-1185">Reference proteome</keyword>
<feature type="transmembrane region" description="Helical" evidence="1">
    <location>
        <begin position="150"/>
        <end position="169"/>
    </location>
</feature>
<dbReference type="Proteomes" id="UP000295277">
    <property type="component" value="Unassembled WGS sequence"/>
</dbReference>
<proteinExistence type="predicted"/>
<comment type="caution">
    <text evidence="2">The sequence shown here is derived from an EMBL/GenBank/DDBJ whole genome shotgun (WGS) entry which is preliminary data.</text>
</comment>
<dbReference type="EMBL" id="SLVM01000033">
    <property type="protein sequence ID" value="TCM76571.1"/>
    <property type="molecule type" value="Genomic_DNA"/>
</dbReference>
<keyword evidence="1" id="KW-0472">Membrane</keyword>
<organism evidence="2 3">
    <name type="scientific">Rhodovulum steppense</name>
    <dbReference type="NCBI Taxonomy" id="540251"/>
    <lineage>
        <taxon>Bacteria</taxon>
        <taxon>Pseudomonadati</taxon>
        <taxon>Pseudomonadota</taxon>
        <taxon>Alphaproteobacteria</taxon>
        <taxon>Rhodobacterales</taxon>
        <taxon>Paracoccaceae</taxon>
        <taxon>Rhodovulum</taxon>
    </lineage>
</organism>
<accession>A0A4R1YJ11</accession>
<keyword evidence="1" id="KW-0812">Transmembrane</keyword>
<dbReference type="AlphaFoldDB" id="A0A4R1YJ11"/>